<keyword evidence="6" id="KW-1185">Reference proteome</keyword>
<protein>
    <submittedName>
        <fullName evidence="5">Phosphatidylinositol-4-phosphate-5-kinase (Pi-PIPK-D2)</fullName>
    </submittedName>
</protein>
<dbReference type="GO" id="GO:0005886">
    <property type="term" value="C:plasma membrane"/>
    <property type="evidence" value="ECO:0007669"/>
    <property type="project" value="TreeGrafter"/>
</dbReference>
<feature type="transmembrane region" description="Helical" evidence="3">
    <location>
        <begin position="50"/>
        <end position="69"/>
    </location>
</feature>
<dbReference type="Gene3D" id="3.30.810.10">
    <property type="entry name" value="2-Layer Sandwich"/>
    <property type="match status" value="1"/>
</dbReference>
<feature type="region of interest" description="Disordered" evidence="2">
    <location>
        <begin position="154"/>
        <end position="174"/>
    </location>
</feature>
<keyword evidence="1 5" id="KW-0418">Kinase</keyword>
<dbReference type="InterPro" id="IPR023610">
    <property type="entry name" value="PInositol-4/5-P-5/4-kinase"/>
</dbReference>
<evidence type="ECO:0000259" key="4">
    <source>
        <dbReference type="PROSITE" id="PS51455"/>
    </source>
</evidence>
<dbReference type="GO" id="GO:0016308">
    <property type="term" value="F:1-phosphatidylinositol-4-phosphate 5-kinase activity"/>
    <property type="evidence" value="ECO:0007669"/>
    <property type="project" value="TreeGrafter"/>
</dbReference>
<evidence type="ECO:0000256" key="3">
    <source>
        <dbReference type="SAM" id="Phobius"/>
    </source>
</evidence>
<dbReference type="CDD" id="cd00139">
    <property type="entry name" value="PIPKc"/>
    <property type="match status" value="1"/>
</dbReference>
<keyword evidence="1" id="KW-0547">Nucleotide-binding</keyword>
<dbReference type="STRING" id="74557.A0A1V9Y6Q1"/>
<dbReference type="Pfam" id="PF01504">
    <property type="entry name" value="PIP5K"/>
    <property type="match status" value="2"/>
</dbReference>
<dbReference type="AlphaFoldDB" id="A0A1V9Y6Q1"/>
<dbReference type="InterPro" id="IPR027484">
    <property type="entry name" value="PInositol-4-P-5-kinase_N"/>
</dbReference>
<sequence>METRKGMLRDGALSIISWTVYWTITFSFYAISFNANAKPDELRNSPLFKFYCYVVAGRGIVTYFLWFMINSADKVVPTWLQFSQASIDINVSAQLNTSLQQDLLEYTVKGMTRAIEEADLEHKLTGRKATLAAQGSREDPSTDLRLSIVTSNLPAAPTALPSPEPRRKTHDKHTLSHVKFTSYRPGTFAALRRHFGVTSAQFMKSFEEATKPSISEGASGAFLFFSKDMKFIVKSMVKSEARFLIKIAPDYVEYLENNAKSVLTRFYGCFRITLYGNDFYFVVMENLFSSSNQDIHHRYDIKGSWVNRSYQNPREGTKTKCRYCSMQFYYTSIVKKQQQCPNMAGPHEPNVVLKDDDLRTRLHIGNYAGKTLFEQLQSDSRFLCSLGIMDYSLLIGVVDVEYKVDVNVGLNNSESSSSLHVCDTITGPGYYCLGIIDILQTWNFDKKLERFMKTTFKRSDPNGISAIEPVKYQKRFEQKCKQIISFTDTDPELEDSVASQHPSRTGDNAHQIMALFASNEALKPIRMTTSSPMLFKTRSDSRQVEFNATPHHIYDEDEGIPF</sequence>
<evidence type="ECO:0000256" key="1">
    <source>
        <dbReference type="PROSITE-ProRule" id="PRU00781"/>
    </source>
</evidence>
<dbReference type="EMBL" id="JNBS01005005">
    <property type="protein sequence ID" value="OQR81390.1"/>
    <property type="molecule type" value="Genomic_DNA"/>
</dbReference>
<dbReference type="GO" id="GO:0046854">
    <property type="term" value="P:phosphatidylinositol phosphate biosynthetic process"/>
    <property type="evidence" value="ECO:0007669"/>
    <property type="project" value="TreeGrafter"/>
</dbReference>
<feature type="domain" description="PIPK" evidence="4">
    <location>
        <begin position="116"/>
        <end position="484"/>
    </location>
</feature>
<keyword evidence="3" id="KW-1133">Transmembrane helix</keyword>
<dbReference type="SUPFAM" id="SSF56104">
    <property type="entry name" value="SAICAR synthase-like"/>
    <property type="match status" value="1"/>
</dbReference>
<dbReference type="PANTHER" id="PTHR23086:SF8">
    <property type="entry name" value="PHOSPHATIDYLINOSITOL 5-PHOSPHATE 4-KINASE, ISOFORM A"/>
    <property type="match status" value="1"/>
</dbReference>
<dbReference type="SMART" id="SM00330">
    <property type="entry name" value="PIPKc"/>
    <property type="match status" value="1"/>
</dbReference>
<evidence type="ECO:0000313" key="6">
    <source>
        <dbReference type="Proteomes" id="UP000243217"/>
    </source>
</evidence>
<feature type="transmembrane region" description="Helical" evidence="3">
    <location>
        <begin position="12"/>
        <end position="30"/>
    </location>
</feature>
<dbReference type="InterPro" id="IPR002498">
    <property type="entry name" value="PInositol-4-P-4/5-kinase_core"/>
</dbReference>
<dbReference type="InterPro" id="IPR027483">
    <property type="entry name" value="PInositol-4-P-4/5-kinase_C_sf"/>
</dbReference>
<gene>
    <name evidence="5" type="ORF">THRCLA_11777</name>
</gene>
<keyword evidence="3" id="KW-0472">Membrane</keyword>
<dbReference type="GO" id="GO:0005524">
    <property type="term" value="F:ATP binding"/>
    <property type="evidence" value="ECO:0007669"/>
    <property type="project" value="UniProtKB-UniRule"/>
</dbReference>
<dbReference type="PANTHER" id="PTHR23086">
    <property type="entry name" value="PHOSPHATIDYLINOSITOL-4-PHOSPHATE 5-KINASE"/>
    <property type="match status" value="1"/>
</dbReference>
<evidence type="ECO:0000313" key="5">
    <source>
        <dbReference type="EMBL" id="OQR81390.1"/>
    </source>
</evidence>
<dbReference type="PROSITE" id="PS51455">
    <property type="entry name" value="PIPK"/>
    <property type="match status" value="1"/>
</dbReference>
<evidence type="ECO:0000256" key="2">
    <source>
        <dbReference type="SAM" id="MobiDB-lite"/>
    </source>
</evidence>
<keyword evidence="3" id="KW-0812">Transmembrane</keyword>
<dbReference type="Gene3D" id="3.30.800.10">
    <property type="entry name" value="Phosphatidylinositol Phosphate Kinase II Beta"/>
    <property type="match status" value="1"/>
</dbReference>
<name>A0A1V9Y6Q1_9STRA</name>
<keyword evidence="1" id="KW-0067">ATP-binding</keyword>
<keyword evidence="1" id="KW-0808">Transferase</keyword>
<dbReference type="OrthoDB" id="2129491at2759"/>
<accession>A0A1V9Y6Q1</accession>
<reference evidence="5 6" key="1">
    <citation type="journal article" date="2014" name="Genome Biol. Evol.">
        <title>The secreted proteins of Achlya hypogyna and Thraustotheca clavata identify the ancestral oomycete secretome and reveal gene acquisitions by horizontal gene transfer.</title>
        <authorList>
            <person name="Misner I."/>
            <person name="Blouin N."/>
            <person name="Leonard G."/>
            <person name="Richards T.A."/>
            <person name="Lane C.E."/>
        </authorList>
    </citation>
    <scope>NUCLEOTIDE SEQUENCE [LARGE SCALE GENOMIC DNA]</scope>
    <source>
        <strain evidence="5 6">ATCC 34112</strain>
    </source>
</reference>
<proteinExistence type="predicted"/>
<comment type="caution">
    <text evidence="5">The sequence shown here is derived from an EMBL/GenBank/DDBJ whole genome shotgun (WGS) entry which is preliminary data.</text>
</comment>
<dbReference type="Proteomes" id="UP000243217">
    <property type="component" value="Unassembled WGS sequence"/>
</dbReference>
<organism evidence="5 6">
    <name type="scientific">Thraustotheca clavata</name>
    <dbReference type="NCBI Taxonomy" id="74557"/>
    <lineage>
        <taxon>Eukaryota</taxon>
        <taxon>Sar</taxon>
        <taxon>Stramenopiles</taxon>
        <taxon>Oomycota</taxon>
        <taxon>Saprolegniomycetes</taxon>
        <taxon>Saprolegniales</taxon>
        <taxon>Achlyaceae</taxon>
        <taxon>Thraustotheca</taxon>
    </lineage>
</organism>